<reference evidence="2" key="1">
    <citation type="submission" date="2021-02" db="EMBL/GenBank/DDBJ databases">
        <authorList>
            <person name="Nowell W R."/>
        </authorList>
    </citation>
    <scope>NUCLEOTIDE SEQUENCE</scope>
</reference>
<dbReference type="Proteomes" id="UP000663842">
    <property type="component" value="Unassembled WGS sequence"/>
</dbReference>
<sequence>MPYRVSSVMIDDNIYLNAIDADSKRLPSPSSKRTPVPTTSCKPSGEHKPQPTLPKPSYSGLSTDVRKYLCTEDRKRIIRIFSMVITRRQASASVASTVDSKTPDKINDQSKSTTRHRPFTRISKRLSSPSPSNFIHRSCPQLSKKCVNNDNVKLFS</sequence>
<evidence type="ECO:0000256" key="1">
    <source>
        <dbReference type="SAM" id="MobiDB-lite"/>
    </source>
</evidence>
<protein>
    <submittedName>
        <fullName evidence="2">Uncharacterized protein</fullName>
    </submittedName>
</protein>
<evidence type="ECO:0000313" key="3">
    <source>
        <dbReference type="Proteomes" id="UP000663842"/>
    </source>
</evidence>
<feature type="region of interest" description="Disordered" evidence="1">
    <location>
        <begin position="92"/>
        <end position="134"/>
    </location>
</feature>
<gene>
    <name evidence="2" type="ORF">UXM345_LOCUS32018</name>
</gene>
<organism evidence="2 3">
    <name type="scientific">Rotaria magnacalcarata</name>
    <dbReference type="NCBI Taxonomy" id="392030"/>
    <lineage>
        <taxon>Eukaryota</taxon>
        <taxon>Metazoa</taxon>
        <taxon>Spiralia</taxon>
        <taxon>Gnathifera</taxon>
        <taxon>Rotifera</taxon>
        <taxon>Eurotatoria</taxon>
        <taxon>Bdelloidea</taxon>
        <taxon>Philodinida</taxon>
        <taxon>Philodinidae</taxon>
        <taxon>Rotaria</taxon>
    </lineage>
</organism>
<proteinExistence type="predicted"/>
<feature type="compositionally biased region" description="Polar residues" evidence="1">
    <location>
        <begin position="28"/>
        <end position="42"/>
    </location>
</feature>
<name>A0A820G9U9_9BILA</name>
<comment type="caution">
    <text evidence="2">The sequence shown here is derived from an EMBL/GenBank/DDBJ whole genome shotgun (WGS) entry which is preliminary data.</text>
</comment>
<dbReference type="AlphaFoldDB" id="A0A820G9U9"/>
<feature type="compositionally biased region" description="Basic residues" evidence="1">
    <location>
        <begin position="113"/>
        <end position="124"/>
    </location>
</feature>
<dbReference type="EMBL" id="CAJOBF010009428">
    <property type="protein sequence ID" value="CAF4274788.1"/>
    <property type="molecule type" value="Genomic_DNA"/>
</dbReference>
<feature type="region of interest" description="Disordered" evidence="1">
    <location>
        <begin position="23"/>
        <end position="61"/>
    </location>
</feature>
<feature type="compositionally biased region" description="Polar residues" evidence="1">
    <location>
        <begin position="125"/>
        <end position="134"/>
    </location>
</feature>
<evidence type="ECO:0000313" key="2">
    <source>
        <dbReference type="EMBL" id="CAF4274788.1"/>
    </source>
</evidence>
<accession>A0A820G9U9</accession>